<organism evidence="3 5">
    <name type="scientific">Ficus carica</name>
    <name type="common">Common fig</name>
    <dbReference type="NCBI Taxonomy" id="3494"/>
    <lineage>
        <taxon>Eukaryota</taxon>
        <taxon>Viridiplantae</taxon>
        <taxon>Streptophyta</taxon>
        <taxon>Embryophyta</taxon>
        <taxon>Tracheophyta</taxon>
        <taxon>Spermatophyta</taxon>
        <taxon>Magnoliopsida</taxon>
        <taxon>eudicotyledons</taxon>
        <taxon>Gunneridae</taxon>
        <taxon>Pentapetalae</taxon>
        <taxon>rosids</taxon>
        <taxon>fabids</taxon>
        <taxon>Rosales</taxon>
        <taxon>Moraceae</taxon>
        <taxon>Ficeae</taxon>
        <taxon>Ficus</taxon>
    </lineage>
</organism>
<dbReference type="EMBL" id="BTGU01000757">
    <property type="protein sequence ID" value="GMN69051.1"/>
    <property type="molecule type" value="Genomic_DNA"/>
</dbReference>
<name>A0AA88EA06_FICCA</name>
<dbReference type="PANTHER" id="PTHR26312:SF221">
    <property type="entry name" value="OS04G0510600 PROTEIN"/>
    <property type="match status" value="1"/>
</dbReference>
<dbReference type="AlphaFoldDB" id="A0AA88EA06"/>
<dbReference type="SMART" id="SM00386">
    <property type="entry name" value="HAT"/>
    <property type="match status" value="3"/>
</dbReference>
<comment type="caution">
    <text evidence="3">The sequence shown here is derived from an EMBL/GenBank/DDBJ whole genome shotgun (WGS) entry which is preliminary data.</text>
</comment>
<evidence type="ECO:0000313" key="4">
    <source>
        <dbReference type="EMBL" id="GMN69060.1"/>
    </source>
</evidence>
<dbReference type="EMBL" id="BTGU01000756">
    <property type="protein sequence ID" value="GMN69046.1"/>
    <property type="molecule type" value="Genomic_DNA"/>
</dbReference>
<evidence type="ECO:0000313" key="5">
    <source>
        <dbReference type="Proteomes" id="UP001187192"/>
    </source>
</evidence>
<protein>
    <submittedName>
        <fullName evidence="3">Uncharacterized protein</fullName>
    </submittedName>
</protein>
<dbReference type="InterPro" id="IPR003107">
    <property type="entry name" value="HAT"/>
</dbReference>
<sequence length="383" mass="42939">MILRSSSTPVLGSLLPSFAESPNHYETKPTTIHQSHTKLSFHQTGFLNLNTVSCNSSPISPSVDCNRFSIKGFRRAQSEGNLEGLAYASCSNNEDHFGESNQPKTFTRRPKCMMLQTIPSFSFCNSRGVYKDEEDDWSYEEDDEQIVEFDEHEEDMEEREVRGGDAAMALESDRLGLDGMMKNMNLIKEVRVKEEICNVGLEHKNELLTQKMHLAKGLGVSGGSGHGCGGGGGGGYRDSGGCWGGGGDEGDKQGVEEYYKRMVEENPGNSLFLRNYAEFLYLTKGDLRGAEEYYSRAILADPKDGDILSKYAKLVWELHHDQDTATSYFERAVQASPQDSHVQASYASFLWETEDDGEENDMTEDLHGILENVQFDKWGRMYR</sequence>
<accession>A0AA88EA06</accession>
<dbReference type="Pfam" id="PF14559">
    <property type="entry name" value="TPR_19"/>
    <property type="match status" value="1"/>
</dbReference>
<dbReference type="Proteomes" id="UP001187192">
    <property type="component" value="Unassembled WGS sequence"/>
</dbReference>
<evidence type="ECO:0000313" key="3">
    <source>
        <dbReference type="EMBL" id="GMN69055.1"/>
    </source>
</evidence>
<dbReference type="SUPFAM" id="SSF48452">
    <property type="entry name" value="TPR-like"/>
    <property type="match status" value="1"/>
</dbReference>
<dbReference type="PANTHER" id="PTHR26312">
    <property type="entry name" value="TETRATRICOPEPTIDE REPEAT PROTEIN 5"/>
    <property type="match status" value="1"/>
</dbReference>
<reference evidence="3" key="1">
    <citation type="submission" date="2023-07" db="EMBL/GenBank/DDBJ databases">
        <title>draft genome sequence of fig (Ficus carica).</title>
        <authorList>
            <person name="Takahashi T."/>
            <person name="Nishimura K."/>
        </authorList>
    </citation>
    <scope>NUCLEOTIDE SEQUENCE</scope>
</reference>
<keyword evidence="5" id="KW-1185">Reference proteome</keyword>
<dbReference type="GO" id="GO:0006396">
    <property type="term" value="P:RNA processing"/>
    <property type="evidence" value="ECO:0007669"/>
    <property type="project" value="InterPro"/>
</dbReference>
<dbReference type="EMBL" id="BTGU01000759">
    <property type="protein sequence ID" value="GMN69060.1"/>
    <property type="molecule type" value="Genomic_DNA"/>
</dbReference>
<dbReference type="Gene3D" id="1.25.40.10">
    <property type="entry name" value="Tetratricopeptide repeat domain"/>
    <property type="match status" value="1"/>
</dbReference>
<gene>
    <name evidence="1" type="ORF">TIFTF001_038099</name>
    <name evidence="2" type="ORF">TIFTF001_038100</name>
    <name evidence="3" type="ORF">TIFTF001_038108</name>
    <name evidence="4" type="ORF">TIFTF001_038109</name>
</gene>
<dbReference type="Gramene" id="FCD_00000423-RA">
    <property type="protein sequence ID" value="FCD_00000423-RA:cds"/>
    <property type="gene ID" value="FCD_00000423"/>
</dbReference>
<dbReference type="InterPro" id="IPR011990">
    <property type="entry name" value="TPR-like_helical_dom_sf"/>
</dbReference>
<evidence type="ECO:0000313" key="2">
    <source>
        <dbReference type="EMBL" id="GMN69051.1"/>
    </source>
</evidence>
<proteinExistence type="predicted"/>
<dbReference type="EMBL" id="BTGU01000758">
    <property type="protein sequence ID" value="GMN69055.1"/>
    <property type="molecule type" value="Genomic_DNA"/>
</dbReference>
<evidence type="ECO:0000313" key="1">
    <source>
        <dbReference type="EMBL" id="GMN69046.1"/>
    </source>
</evidence>